<gene>
    <name evidence="10" type="ORF">EJ03DRAFT_370283</name>
</gene>
<keyword evidence="4" id="KW-0679">Respiratory chain</keyword>
<keyword evidence="5" id="KW-0999">Mitochondrion inner membrane</keyword>
<name>A0A6G1LPS8_9PEZI</name>
<evidence type="ECO:0000256" key="7">
    <source>
        <dbReference type="ARBA" id="ARBA00023128"/>
    </source>
</evidence>
<feature type="region of interest" description="Disordered" evidence="9">
    <location>
        <begin position="227"/>
        <end position="247"/>
    </location>
</feature>
<dbReference type="PANTHER" id="PTHR12653">
    <property type="entry name" value="NADH-UBIQUINONE OXIDOREDUCTASE 13 KD-B SUBUNIT"/>
    <property type="match status" value="1"/>
</dbReference>
<protein>
    <recommendedName>
        <fullName evidence="12">NADH-ubiquinone oxidoreductase 299 kDa subunit</fullName>
    </recommendedName>
</protein>
<evidence type="ECO:0000256" key="9">
    <source>
        <dbReference type="SAM" id="MobiDB-lite"/>
    </source>
</evidence>
<dbReference type="AlphaFoldDB" id="A0A6G1LPS8"/>
<dbReference type="Proteomes" id="UP000799436">
    <property type="component" value="Unassembled WGS sequence"/>
</dbReference>
<reference evidence="10" key="1">
    <citation type="journal article" date="2020" name="Stud. Mycol.">
        <title>101 Dothideomycetes genomes: a test case for predicting lifestyles and emergence of pathogens.</title>
        <authorList>
            <person name="Haridas S."/>
            <person name="Albert R."/>
            <person name="Binder M."/>
            <person name="Bloem J."/>
            <person name="Labutti K."/>
            <person name="Salamov A."/>
            <person name="Andreopoulos B."/>
            <person name="Baker S."/>
            <person name="Barry K."/>
            <person name="Bills G."/>
            <person name="Bluhm B."/>
            <person name="Cannon C."/>
            <person name="Castanera R."/>
            <person name="Culley D."/>
            <person name="Daum C."/>
            <person name="Ezra D."/>
            <person name="Gonzalez J."/>
            <person name="Henrissat B."/>
            <person name="Kuo A."/>
            <person name="Liang C."/>
            <person name="Lipzen A."/>
            <person name="Lutzoni F."/>
            <person name="Magnuson J."/>
            <person name="Mondo S."/>
            <person name="Nolan M."/>
            <person name="Ohm R."/>
            <person name="Pangilinan J."/>
            <person name="Park H.-J."/>
            <person name="Ramirez L."/>
            <person name="Alfaro M."/>
            <person name="Sun H."/>
            <person name="Tritt A."/>
            <person name="Yoshinaga Y."/>
            <person name="Zwiers L.-H."/>
            <person name="Turgeon B."/>
            <person name="Goodwin S."/>
            <person name="Spatafora J."/>
            <person name="Crous P."/>
            <person name="Grigoriev I."/>
        </authorList>
    </citation>
    <scope>NUCLEOTIDE SEQUENCE</scope>
    <source>
        <strain evidence="10">CBS 116005</strain>
    </source>
</reference>
<keyword evidence="3" id="KW-0813">Transport</keyword>
<evidence type="ECO:0008006" key="12">
    <source>
        <dbReference type="Google" id="ProtNLM"/>
    </source>
</evidence>
<evidence type="ECO:0000256" key="2">
    <source>
        <dbReference type="ARBA" id="ARBA00010261"/>
    </source>
</evidence>
<dbReference type="GO" id="GO:0005743">
    <property type="term" value="C:mitochondrial inner membrane"/>
    <property type="evidence" value="ECO:0007669"/>
    <property type="project" value="UniProtKB-SubCell"/>
</dbReference>
<proteinExistence type="inferred from homology"/>
<organism evidence="10 11">
    <name type="scientific">Teratosphaeria nubilosa</name>
    <dbReference type="NCBI Taxonomy" id="161662"/>
    <lineage>
        <taxon>Eukaryota</taxon>
        <taxon>Fungi</taxon>
        <taxon>Dikarya</taxon>
        <taxon>Ascomycota</taxon>
        <taxon>Pezizomycotina</taxon>
        <taxon>Dothideomycetes</taxon>
        <taxon>Dothideomycetidae</taxon>
        <taxon>Mycosphaerellales</taxon>
        <taxon>Teratosphaeriaceae</taxon>
        <taxon>Teratosphaeria</taxon>
    </lineage>
</organism>
<evidence type="ECO:0000256" key="8">
    <source>
        <dbReference type="ARBA" id="ARBA00023136"/>
    </source>
</evidence>
<keyword evidence="7" id="KW-0496">Mitochondrion</keyword>
<dbReference type="OrthoDB" id="286811at2759"/>
<evidence type="ECO:0000256" key="4">
    <source>
        <dbReference type="ARBA" id="ARBA00022660"/>
    </source>
</evidence>
<dbReference type="InterPro" id="IPR006806">
    <property type="entry name" value="NDUFA5"/>
</dbReference>
<keyword evidence="8" id="KW-0472">Membrane</keyword>
<evidence type="ECO:0000313" key="10">
    <source>
        <dbReference type="EMBL" id="KAF2774164.1"/>
    </source>
</evidence>
<accession>A0A6G1LPS8</accession>
<evidence type="ECO:0000256" key="3">
    <source>
        <dbReference type="ARBA" id="ARBA00022448"/>
    </source>
</evidence>
<comment type="similarity">
    <text evidence="2">Belongs to the complex I NDUFA5 subunit family.</text>
</comment>
<evidence type="ECO:0000256" key="1">
    <source>
        <dbReference type="ARBA" id="ARBA00004443"/>
    </source>
</evidence>
<evidence type="ECO:0000313" key="11">
    <source>
        <dbReference type="Proteomes" id="UP000799436"/>
    </source>
</evidence>
<evidence type="ECO:0000256" key="6">
    <source>
        <dbReference type="ARBA" id="ARBA00022982"/>
    </source>
</evidence>
<dbReference type="GO" id="GO:0022904">
    <property type="term" value="P:respiratory electron transport chain"/>
    <property type="evidence" value="ECO:0007669"/>
    <property type="project" value="InterPro"/>
</dbReference>
<keyword evidence="6" id="KW-0249">Electron transport</keyword>
<dbReference type="Pfam" id="PF04716">
    <property type="entry name" value="ETC_C1_NDUFA5"/>
    <property type="match status" value="1"/>
</dbReference>
<comment type="subcellular location">
    <subcellularLocation>
        <location evidence="1">Mitochondrion inner membrane</location>
        <topology evidence="1">Peripheral membrane protein</topology>
        <orientation evidence="1">Matrix side</orientation>
    </subcellularLocation>
</comment>
<keyword evidence="11" id="KW-1185">Reference proteome</keyword>
<feature type="compositionally biased region" description="Basic and acidic residues" evidence="9">
    <location>
        <begin position="227"/>
        <end position="240"/>
    </location>
</feature>
<evidence type="ECO:0000256" key="5">
    <source>
        <dbReference type="ARBA" id="ARBA00022792"/>
    </source>
</evidence>
<dbReference type="PANTHER" id="PTHR12653:SF0">
    <property type="entry name" value="NADH DEHYDROGENASE [UBIQUINONE] 1 ALPHA SUBCOMPLEX SUBUNIT 5"/>
    <property type="match status" value="1"/>
</dbReference>
<sequence>MRSALRLLASVSRASSRELLEPGAPTGLTGLFTHHAPRSTLLYLYSDTLNKLQQFPESSVYRQSTEALTKHRMRIIEANKPAGLEEWQARVNKLVEEHPEAFKKIPLTSSSGKMEEFNIVWRDHALQGAATPEWGDETPGPAMLEGPRDEETQELQQAQLTRDPVAEHAAIPRIAPEPPLSVEQIQGIENEIQAGLIEEIIQVAEGERNLVDTLAEAKIWEDLEEKPREGQWTYHERDTHTPMTQAR</sequence>
<dbReference type="EMBL" id="ML995808">
    <property type="protein sequence ID" value="KAF2774164.1"/>
    <property type="molecule type" value="Genomic_DNA"/>
</dbReference>